<proteinExistence type="predicted"/>
<keyword evidence="2" id="KW-1185">Reference proteome</keyword>
<protein>
    <submittedName>
        <fullName evidence="1">Unnamed protein product</fullName>
    </submittedName>
</protein>
<sequence length="345" mass="38349">MRFTKLLGKPDHKHKSKVHSTSPSPSPSSFSSLSPSPSPSPSPNFSEIPVFNVRYPKKTKIFSSIHRRVEGHVEIKLPLDDDTTIESIDIGFKGDVRTRINEYVANNQTESSSSPPPVTGTLPRIHSPWHKHRKSSSSSSKVAGKIPGLSPNSALIETELNKDGVIFVLFDESFNVFNAETSHGDFNMEDIKLVPFAFMFPSFEKEGDLRLPSSGDSFCYAIVSGEANTTVRYELYVRVRAWSSEQQCYMNVDFLAPLKYQGGSVPRSELGFTVVESENESDPSPVDNDLFKINLFGLLHNPFASSTSQKKPELGHYGLKASFKLPMEISLDYKLVHVSRDCVEG</sequence>
<gene>
    <name evidence="1" type="ORF">Amon02_000741100</name>
</gene>
<evidence type="ECO:0000313" key="1">
    <source>
        <dbReference type="EMBL" id="GME85145.1"/>
    </source>
</evidence>
<comment type="caution">
    <text evidence="1">The sequence shown here is derived from an EMBL/GenBank/DDBJ whole genome shotgun (WGS) entry which is preliminary data.</text>
</comment>
<organism evidence="1 2">
    <name type="scientific">Ambrosiozyma monospora</name>
    <name type="common">Yeast</name>
    <name type="synonym">Endomycopsis monosporus</name>
    <dbReference type="NCBI Taxonomy" id="43982"/>
    <lineage>
        <taxon>Eukaryota</taxon>
        <taxon>Fungi</taxon>
        <taxon>Dikarya</taxon>
        <taxon>Ascomycota</taxon>
        <taxon>Saccharomycotina</taxon>
        <taxon>Pichiomycetes</taxon>
        <taxon>Pichiales</taxon>
        <taxon>Pichiaceae</taxon>
        <taxon>Ambrosiozyma</taxon>
    </lineage>
</organism>
<dbReference type="Proteomes" id="UP001165064">
    <property type="component" value="Unassembled WGS sequence"/>
</dbReference>
<evidence type="ECO:0000313" key="2">
    <source>
        <dbReference type="Proteomes" id="UP001165064"/>
    </source>
</evidence>
<name>A0ACB5TBH5_AMBMO</name>
<reference evidence="1" key="1">
    <citation type="submission" date="2023-04" db="EMBL/GenBank/DDBJ databases">
        <title>Ambrosiozyma monospora NBRC 10751.</title>
        <authorList>
            <person name="Ichikawa N."/>
            <person name="Sato H."/>
            <person name="Tonouchi N."/>
        </authorList>
    </citation>
    <scope>NUCLEOTIDE SEQUENCE</scope>
    <source>
        <strain evidence="1">NBRC 10751</strain>
    </source>
</reference>
<accession>A0ACB5TBH5</accession>
<dbReference type="EMBL" id="BSXS01006154">
    <property type="protein sequence ID" value="GME85145.1"/>
    <property type="molecule type" value="Genomic_DNA"/>
</dbReference>